<dbReference type="EMBL" id="VSRR010001908">
    <property type="protein sequence ID" value="MPC28410.1"/>
    <property type="molecule type" value="Genomic_DNA"/>
</dbReference>
<dbReference type="AlphaFoldDB" id="A0A5B7E363"/>
<accession>A0A5B7E363</accession>
<gene>
    <name evidence="2" type="ORF">E2C01_021614</name>
</gene>
<feature type="region of interest" description="Disordered" evidence="1">
    <location>
        <begin position="21"/>
        <end position="50"/>
    </location>
</feature>
<reference evidence="2 3" key="1">
    <citation type="submission" date="2019-05" db="EMBL/GenBank/DDBJ databases">
        <title>Another draft genome of Portunus trituberculatus and its Hox gene families provides insights of decapod evolution.</title>
        <authorList>
            <person name="Jeong J.-H."/>
            <person name="Song I."/>
            <person name="Kim S."/>
            <person name="Choi T."/>
            <person name="Kim D."/>
            <person name="Ryu S."/>
            <person name="Kim W."/>
        </authorList>
    </citation>
    <scope>NUCLEOTIDE SEQUENCE [LARGE SCALE GENOMIC DNA]</scope>
    <source>
        <tissue evidence="2">Muscle</tissue>
    </source>
</reference>
<proteinExistence type="predicted"/>
<comment type="caution">
    <text evidence="2">The sequence shown here is derived from an EMBL/GenBank/DDBJ whole genome shotgun (WGS) entry which is preliminary data.</text>
</comment>
<evidence type="ECO:0000313" key="3">
    <source>
        <dbReference type="Proteomes" id="UP000324222"/>
    </source>
</evidence>
<feature type="compositionally biased region" description="Basic residues" evidence="1">
    <location>
        <begin position="28"/>
        <end position="37"/>
    </location>
</feature>
<name>A0A5B7E363_PORTR</name>
<protein>
    <submittedName>
        <fullName evidence="2">Uncharacterized protein</fullName>
    </submittedName>
</protein>
<keyword evidence="3" id="KW-1185">Reference proteome</keyword>
<organism evidence="2 3">
    <name type="scientific">Portunus trituberculatus</name>
    <name type="common">Swimming crab</name>
    <name type="synonym">Neptunus trituberculatus</name>
    <dbReference type="NCBI Taxonomy" id="210409"/>
    <lineage>
        <taxon>Eukaryota</taxon>
        <taxon>Metazoa</taxon>
        <taxon>Ecdysozoa</taxon>
        <taxon>Arthropoda</taxon>
        <taxon>Crustacea</taxon>
        <taxon>Multicrustacea</taxon>
        <taxon>Malacostraca</taxon>
        <taxon>Eumalacostraca</taxon>
        <taxon>Eucarida</taxon>
        <taxon>Decapoda</taxon>
        <taxon>Pleocyemata</taxon>
        <taxon>Brachyura</taxon>
        <taxon>Eubrachyura</taxon>
        <taxon>Portunoidea</taxon>
        <taxon>Portunidae</taxon>
        <taxon>Portuninae</taxon>
        <taxon>Portunus</taxon>
    </lineage>
</organism>
<evidence type="ECO:0000313" key="2">
    <source>
        <dbReference type="EMBL" id="MPC28410.1"/>
    </source>
</evidence>
<sequence>MYSPHTPGRRNTVQNVENLNVNTYGSHPHTHRSHRLASRQSPSPPQVIDKQGAPIEDQLTQSAAILPLRSAHTAIPHTAQSQAAVQQPATLTTMFSTYSQPQVIC</sequence>
<evidence type="ECO:0000256" key="1">
    <source>
        <dbReference type="SAM" id="MobiDB-lite"/>
    </source>
</evidence>
<dbReference type="Proteomes" id="UP000324222">
    <property type="component" value="Unassembled WGS sequence"/>
</dbReference>